<keyword evidence="9" id="KW-0812">Transmembrane</keyword>
<evidence type="ECO:0000259" key="11">
    <source>
        <dbReference type="Pfam" id="PF00768"/>
    </source>
</evidence>
<dbReference type="RefSeq" id="WP_376805159.1">
    <property type="nucleotide sequence ID" value="NZ_JBHTAC010000003.1"/>
</dbReference>
<protein>
    <submittedName>
        <fullName evidence="12">D-alanyl-D-alanine carboxypeptidase family protein</fullName>
        <ecNumber evidence="12">3.4.-.-</ecNumber>
    </submittedName>
</protein>
<accession>A0ABW2GP02</accession>
<keyword evidence="12" id="KW-0121">Carboxypeptidase</keyword>
<evidence type="ECO:0000256" key="8">
    <source>
        <dbReference type="SAM" id="MobiDB-lite"/>
    </source>
</evidence>
<dbReference type="PANTHER" id="PTHR21581:SF33">
    <property type="entry name" value="D-ALANYL-D-ALANINE CARBOXYPEPTIDASE DACB"/>
    <property type="match status" value="1"/>
</dbReference>
<evidence type="ECO:0000256" key="4">
    <source>
        <dbReference type="ARBA" id="ARBA00022960"/>
    </source>
</evidence>
<dbReference type="PANTHER" id="PTHR21581">
    <property type="entry name" value="D-ALANYL-D-ALANINE CARBOXYPEPTIDASE"/>
    <property type="match status" value="1"/>
</dbReference>
<proteinExistence type="inferred from homology"/>
<dbReference type="Pfam" id="PF00768">
    <property type="entry name" value="Peptidase_S11"/>
    <property type="match status" value="1"/>
</dbReference>
<dbReference type="InterPro" id="IPR006311">
    <property type="entry name" value="TAT_signal"/>
</dbReference>
<dbReference type="GO" id="GO:0004180">
    <property type="term" value="F:carboxypeptidase activity"/>
    <property type="evidence" value="ECO:0007669"/>
    <property type="project" value="UniProtKB-KW"/>
</dbReference>
<dbReference type="Gene3D" id="3.40.710.10">
    <property type="entry name" value="DD-peptidase/beta-lactamase superfamily"/>
    <property type="match status" value="1"/>
</dbReference>
<evidence type="ECO:0000256" key="1">
    <source>
        <dbReference type="ARBA" id="ARBA00007164"/>
    </source>
</evidence>
<keyword evidence="9" id="KW-0472">Membrane</keyword>
<evidence type="ECO:0000256" key="3">
    <source>
        <dbReference type="ARBA" id="ARBA00022801"/>
    </source>
</evidence>
<dbReference type="InterPro" id="IPR018044">
    <property type="entry name" value="Peptidase_S11"/>
</dbReference>
<feature type="domain" description="Peptidase S11 D-alanyl-D-alanine carboxypeptidase A N-terminal" evidence="11">
    <location>
        <begin position="95"/>
        <end position="325"/>
    </location>
</feature>
<comment type="caution">
    <text evidence="12">The sequence shown here is derived from an EMBL/GenBank/DDBJ whole genome shotgun (WGS) entry which is preliminary data.</text>
</comment>
<evidence type="ECO:0000256" key="7">
    <source>
        <dbReference type="RuleBase" id="RU004016"/>
    </source>
</evidence>
<gene>
    <name evidence="12" type="ORF">ACFQO7_04360</name>
</gene>
<organism evidence="12 13">
    <name type="scientific">Catellatospora aurea</name>
    <dbReference type="NCBI Taxonomy" id="1337874"/>
    <lineage>
        <taxon>Bacteria</taxon>
        <taxon>Bacillati</taxon>
        <taxon>Actinomycetota</taxon>
        <taxon>Actinomycetes</taxon>
        <taxon>Micromonosporales</taxon>
        <taxon>Micromonosporaceae</taxon>
        <taxon>Catellatospora</taxon>
    </lineage>
</organism>
<dbReference type="Proteomes" id="UP001596392">
    <property type="component" value="Unassembled WGS sequence"/>
</dbReference>
<evidence type="ECO:0000256" key="6">
    <source>
        <dbReference type="ARBA" id="ARBA00023316"/>
    </source>
</evidence>
<feature type="transmembrane region" description="Helical" evidence="9">
    <location>
        <begin position="392"/>
        <end position="410"/>
    </location>
</feature>
<evidence type="ECO:0000256" key="9">
    <source>
        <dbReference type="SAM" id="Phobius"/>
    </source>
</evidence>
<evidence type="ECO:0000313" key="12">
    <source>
        <dbReference type="EMBL" id="MFC7241709.1"/>
    </source>
</evidence>
<comment type="similarity">
    <text evidence="1 7">Belongs to the peptidase S11 family.</text>
</comment>
<keyword evidence="12" id="KW-0645">Protease</keyword>
<dbReference type="PROSITE" id="PS51318">
    <property type="entry name" value="TAT"/>
    <property type="match status" value="1"/>
</dbReference>
<dbReference type="SUPFAM" id="SSF56601">
    <property type="entry name" value="beta-lactamase/transpeptidase-like"/>
    <property type="match status" value="1"/>
</dbReference>
<keyword evidence="2 10" id="KW-0732">Signal</keyword>
<dbReference type="EMBL" id="JBHTAC010000003">
    <property type="protein sequence ID" value="MFC7241709.1"/>
    <property type="molecule type" value="Genomic_DNA"/>
</dbReference>
<feature type="compositionally biased region" description="Low complexity" evidence="8">
    <location>
        <begin position="365"/>
        <end position="382"/>
    </location>
</feature>
<evidence type="ECO:0000256" key="5">
    <source>
        <dbReference type="ARBA" id="ARBA00022984"/>
    </source>
</evidence>
<keyword evidence="4" id="KW-0133">Cell shape</keyword>
<evidence type="ECO:0000256" key="10">
    <source>
        <dbReference type="SAM" id="SignalP"/>
    </source>
</evidence>
<keyword evidence="13" id="KW-1185">Reference proteome</keyword>
<evidence type="ECO:0000313" key="13">
    <source>
        <dbReference type="Proteomes" id="UP001596392"/>
    </source>
</evidence>
<dbReference type="InterPro" id="IPR001967">
    <property type="entry name" value="Peptidase_S11_N"/>
</dbReference>
<dbReference type="EC" id="3.4.-.-" evidence="12"/>
<keyword evidence="9" id="KW-1133">Transmembrane helix</keyword>
<feature type="region of interest" description="Disordered" evidence="8">
    <location>
        <begin position="365"/>
        <end position="384"/>
    </location>
</feature>
<reference evidence="13" key="1">
    <citation type="journal article" date="2019" name="Int. J. Syst. Evol. Microbiol.">
        <title>The Global Catalogue of Microorganisms (GCM) 10K type strain sequencing project: providing services to taxonomists for standard genome sequencing and annotation.</title>
        <authorList>
            <consortium name="The Broad Institute Genomics Platform"/>
            <consortium name="The Broad Institute Genome Sequencing Center for Infectious Disease"/>
            <person name="Wu L."/>
            <person name="Ma J."/>
        </authorList>
    </citation>
    <scope>NUCLEOTIDE SEQUENCE [LARGE SCALE GENOMIC DNA]</scope>
    <source>
        <strain evidence="13">CGMCC 1.9106</strain>
    </source>
</reference>
<name>A0ABW2GP02_9ACTN</name>
<keyword evidence="6" id="KW-0961">Cell wall biogenesis/degradation</keyword>
<evidence type="ECO:0000256" key="2">
    <source>
        <dbReference type="ARBA" id="ARBA00022729"/>
    </source>
</evidence>
<dbReference type="InterPro" id="IPR012338">
    <property type="entry name" value="Beta-lactam/transpept-like"/>
</dbReference>
<feature type="chain" id="PRO_5045418260" evidence="10">
    <location>
        <begin position="22"/>
        <end position="420"/>
    </location>
</feature>
<feature type="signal peptide" evidence="10">
    <location>
        <begin position="1"/>
        <end position="21"/>
    </location>
</feature>
<keyword evidence="3 12" id="KW-0378">Hydrolase</keyword>
<sequence length="420" mass="42797">MNRFAPSRQRLILAVATAALAIPLAAAPVAAKAPVWPGRAAPAQAASWRVVPCPKPAGPKVSAPTRPSPPSADPVLRTVGGGELATAGLAVPAAATAPPAVTATSWLVADLDTGAVLGACGAHEYATPASVQKLLLAATMIARLDPKRVVTITREDVDIEPGSSSAGLIEGGRYTVETLWLGLLLASGNDAANTLARLGAGSAEAGVREMNELAAKLGAFQTHAVTPSGLDAPGQFTSAYDLALIMRACLAEPLFRKYALTRYTQIPDQGKHHKGFQIQNQNLLIDNYPGALGGKTGYTDLARHTYVGAAERNGRRLVVSVLGAEYVPLRGWEQGAALLDWGFAQPADASVGRLVDAGASAANPSAAAQAADTPGTGTNALAGDGGPGAPPLLAFGAVIAAAGLVLSAAARRRRGNHARR</sequence>
<keyword evidence="5" id="KW-0573">Peptidoglycan synthesis</keyword>
<dbReference type="PRINTS" id="PR00725">
    <property type="entry name" value="DADACBPTASE1"/>
</dbReference>